<gene>
    <name evidence="6" type="ORF">D0Z08_00150</name>
</gene>
<dbReference type="PROSITE" id="PS50931">
    <property type="entry name" value="HTH_LYSR"/>
    <property type="match status" value="1"/>
</dbReference>
<evidence type="ECO:0000256" key="3">
    <source>
        <dbReference type="ARBA" id="ARBA00023125"/>
    </source>
</evidence>
<sequence>MELRHLTYFQVVAELGSIAKAAATLRMTQPTLSRQLAYLERSLGYPLLARTTRGTSLTPAGIGLYDHLQGVFQQLEQIPEVLRSSHARLRTVSIGVPPGLPQAWFTHFRVSVEEADTRLRLAVFEATSEEQVKLLLGRHIDVGLVHAEPPRVASAKVLTQPLGCAFSEPRPRGRSSALTYADLDGLRVMAHAQTETPGEETRLRSAAEAAGAKVDWMFRPFSHHGRLIAEAADVDAVVVGEETALKEFAGWEWLPFRKDEENAEVVTWAIWDEPVPPDLTVCLIAMQKATSHVERWDYGG</sequence>
<evidence type="ECO:0000313" key="6">
    <source>
        <dbReference type="EMBL" id="RHW29176.1"/>
    </source>
</evidence>
<dbReference type="FunFam" id="1.10.10.10:FF:000001">
    <property type="entry name" value="LysR family transcriptional regulator"/>
    <property type="match status" value="1"/>
</dbReference>
<keyword evidence="4" id="KW-0804">Transcription</keyword>
<evidence type="ECO:0000256" key="4">
    <source>
        <dbReference type="ARBA" id="ARBA00023163"/>
    </source>
</evidence>
<dbReference type="EMBL" id="QXGH01000001">
    <property type="protein sequence ID" value="RHW29176.1"/>
    <property type="molecule type" value="Genomic_DNA"/>
</dbReference>
<reference evidence="6 7" key="1">
    <citation type="submission" date="2018-09" db="EMBL/GenBank/DDBJ databases">
        <title>Genome sequencing of Nocardioides immobilis CCTCC AB 2017083 for comparison to Nocardioides silvaticus.</title>
        <authorList>
            <person name="Li C."/>
            <person name="Wang G."/>
        </authorList>
    </citation>
    <scope>NUCLEOTIDE SEQUENCE [LARGE SCALE GENOMIC DNA]</scope>
    <source>
        <strain evidence="6 7">CCTCC AB 2017083</strain>
    </source>
</reference>
<dbReference type="PRINTS" id="PR00039">
    <property type="entry name" value="HTHLYSR"/>
</dbReference>
<keyword evidence="7" id="KW-1185">Reference proteome</keyword>
<dbReference type="PANTHER" id="PTHR30346:SF17">
    <property type="entry name" value="LYSR FAMILY TRANSCRIPTIONAL REGULATOR"/>
    <property type="match status" value="1"/>
</dbReference>
<accession>A0A417Y9H8</accession>
<evidence type="ECO:0000313" key="7">
    <source>
        <dbReference type="Proteomes" id="UP000283644"/>
    </source>
</evidence>
<dbReference type="Gene3D" id="3.40.190.10">
    <property type="entry name" value="Periplasmic binding protein-like II"/>
    <property type="match status" value="2"/>
</dbReference>
<evidence type="ECO:0000259" key="5">
    <source>
        <dbReference type="PROSITE" id="PS50931"/>
    </source>
</evidence>
<dbReference type="InterPro" id="IPR036390">
    <property type="entry name" value="WH_DNA-bd_sf"/>
</dbReference>
<dbReference type="SUPFAM" id="SSF53850">
    <property type="entry name" value="Periplasmic binding protein-like II"/>
    <property type="match status" value="1"/>
</dbReference>
<dbReference type="RefSeq" id="WP_118921474.1">
    <property type="nucleotide sequence ID" value="NZ_QXGH01000001.1"/>
</dbReference>
<comment type="similarity">
    <text evidence="1">Belongs to the LysR transcriptional regulatory family.</text>
</comment>
<dbReference type="Gene3D" id="1.10.10.10">
    <property type="entry name" value="Winged helix-like DNA-binding domain superfamily/Winged helix DNA-binding domain"/>
    <property type="match status" value="1"/>
</dbReference>
<comment type="caution">
    <text evidence="6">The sequence shown here is derived from an EMBL/GenBank/DDBJ whole genome shotgun (WGS) entry which is preliminary data.</text>
</comment>
<name>A0A417Y9H8_9ACTN</name>
<dbReference type="InterPro" id="IPR000847">
    <property type="entry name" value="LysR_HTH_N"/>
</dbReference>
<dbReference type="GO" id="GO:0003677">
    <property type="term" value="F:DNA binding"/>
    <property type="evidence" value="ECO:0007669"/>
    <property type="project" value="UniProtKB-KW"/>
</dbReference>
<dbReference type="PANTHER" id="PTHR30346">
    <property type="entry name" value="TRANSCRIPTIONAL DUAL REGULATOR HCAR-RELATED"/>
    <property type="match status" value="1"/>
</dbReference>
<dbReference type="Proteomes" id="UP000283644">
    <property type="component" value="Unassembled WGS sequence"/>
</dbReference>
<dbReference type="AlphaFoldDB" id="A0A417Y9H8"/>
<evidence type="ECO:0000256" key="2">
    <source>
        <dbReference type="ARBA" id="ARBA00023015"/>
    </source>
</evidence>
<dbReference type="InterPro" id="IPR036388">
    <property type="entry name" value="WH-like_DNA-bd_sf"/>
</dbReference>
<keyword evidence="3" id="KW-0238">DNA-binding</keyword>
<organism evidence="6 7">
    <name type="scientific">Nocardioides immobilis</name>
    <dbReference type="NCBI Taxonomy" id="2049295"/>
    <lineage>
        <taxon>Bacteria</taxon>
        <taxon>Bacillati</taxon>
        <taxon>Actinomycetota</taxon>
        <taxon>Actinomycetes</taxon>
        <taxon>Propionibacteriales</taxon>
        <taxon>Nocardioidaceae</taxon>
        <taxon>Nocardioides</taxon>
    </lineage>
</organism>
<keyword evidence="2" id="KW-0805">Transcription regulation</keyword>
<dbReference type="Pfam" id="PF00126">
    <property type="entry name" value="HTH_1"/>
    <property type="match status" value="1"/>
</dbReference>
<feature type="domain" description="HTH lysR-type" evidence="5">
    <location>
        <begin position="1"/>
        <end position="58"/>
    </location>
</feature>
<proteinExistence type="inferred from homology"/>
<protein>
    <submittedName>
        <fullName evidence="6">LysR family transcriptional regulator</fullName>
    </submittedName>
</protein>
<dbReference type="OrthoDB" id="3181812at2"/>
<dbReference type="SUPFAM" id="SSF46785">
    <property type="entry name" value="Winged helix' DNA-binding domain"/>
    <property type="match status" value="1"/>
</dbReference>
<dbReference type="GO" id="GO:0032993">
    <property type="term" value="C:protein-DNA complex"/>
    <property type="evidence" value="ECO:0007669"/>
    <property type="project" value="TreeGrafter"/>
</dbReference>
<dbReference type="GO" id="GO:0003700">
    <property type="term" value="F:DNA-binding transcription factor activity"/>
    <property type="evidence" value="ECO:0007669"/>
    <property type="project" value="InterPro"/>
</dbReference>
<evidence type="ECO:0000256" key="1">
    <source>
        <dbReference type="ARBA" id="ARBA00009437"/>
    </source>
</evidence>